<sequence length="418" mass="48982">MAAILNIEFKYILFFVILIAPTYSNLNSGSEDVNQRDPYSAIWLNPNEHHLKENDQKFQIFCYKSIPKTMLQIWRSVDLIFETAPLSYDIFPGINESDVQEKYKSHSIWHPSFWISGQKTTVGFPSFSQYCVGIASQDKYTIYLKVRTVNYWKVLQTILGLLFFVSAPSLSRNPFFHYTSAMSLGVLGSLLVLIYIISRFIPRKTTSYAVLLFGYSFVLYIFQMVWKDLNDIISKYMDLLLAYCLIAGFISFLLCYRLGPVQNIRTLNIIQWCMQIIATLLIYLSSEYREVSTAIILILITARSIPTKWIVKFHRIWYRFFPPKIQLITELEFIEQGHIETKKALNHLRQYCNSPDCNAWKTIRKLKDPIRFAEFMDTGRHCTDEELLHYNSEDFGEFESEDSDTELENTRNNYQNCS</sequence>
<evidence type="ECO:0000313" key="9">
    <source>
        <dbReference type="EMBL" id="GIY17955.1"/>
    </source>
</evidence>
<organism evidence="9 10">
    <name type="scientific">Caerostris darwini</name>
    <dbReference type="NCBI Taxonomy" id="1538125"/>
    <lineage>
        <taxon>Eukaryota</taxon>
        <taxon>Metazoa</taxon>
        <taxon>Ecdysozoa</taxon>
        <taxon>Arthropoda</taxon>
        <taxon>Chelicerata</taxon>
        <taxon>Arachnida</taxon>
        <taxon>Araneae</taxon>
        <taxon>Araneomorphae</taxon>
        <taxon>Entelegynae</taxon>
        <taxon>Araneoidea</taxon>
        <taxon>Araneidae</taxon>
        <taxon>Caerostris</taxon>
    </lineage>
</organism>
<evidence type="ECO:0000256" key="7">
    <source>
        <dbReference type="ARBA" id="ARBA00023242"/>
    </source>
</evidence>
<keyword evidence="10" id="KW-1185">Reference proteome</keyword>
<accession>A0AAV4R8B0</accession>
<protein>
    <submittedName>
        <fullName evidence="9">Nuclear envelope integral membrane protein 1</fullName>
    </submittedName>
</protein>
<dbReference type="GO" id="GO:0005637">
    <property type="term" value="C:nuclear inner membrane"/>
    <property type="evidence" value="ECO:0007669"/>
    <property type="project" value="UniProtKB-SubCell"/>
</dbReference>
<evidence type="ECO:0000313" key="10">
    <source>
        <dbReference type="Proteomes" id="UP001054837"/>
    </source>
</evidence>
<feature type="transmembrane region" description="Helical" evidence="8">
    <location>
        <begin position="208"/>
        <end position="226"/>
    </location>
</feature>
<comment type="similarity">
    <text evidence="2">Belongs to the NEMP family.</text>
</comment>
<dbReference type="Proteomes" id="UP001054837">
    <property type="component" value="Unassembled WGS sequence"/>
</dbReference>
<dbReference type="InterPro" id="IPR019358">
    <property type="entry name" value="NEMP_fam"/>
</dbReference>
<feature type="transmembrane region" description="Helical" evidence="8">
    <location>
        <begin position="149"/>
        <end position="169"/>
    </location>
</feature>
<proteinExistence type="inferred from homology"/>
<keyword evidence="5 8" id="KW-1133">Transmembrane helix</keyword>
<keyword evidence="7" id="KW-0539">Nucleus</keyword>
<name>A0AAV4R8B0_9ARAC</name>
<evidence type="ECO:0000256" key="4">
    <source>
        <dbReference type="ARBA" id="ARBA00022729"/>
    </source>
</evidence>
<keyword evidence="6 8" id="KW-0472">Membrane</keyword>
<comment type="subcellular location">
    <subcellularLocation>
        <location evidence="1">Nucleus inner membrane</location>
        <topology evidence="1">Multi-pass membrane protein</topology>
        <orientation evidence="1">Nucleoplasmic side</orientation>
    </subcellularLocation>
</comment>
<dbReference type="AlphaFoldDB" id="A0AAV4R8B0"/>
<dbReference type="PANTHER" id="PTHR13598">
    <property type="entry name" value="AT07567P-RELATED"/>
    <property type="match status" value="1"/>
</dbReference>
<gene>
    <name evidence="9" type="primary">Nemp1</name>
    <name evidence="9" type="ORF">CDAR_7601</name>
</gene>
<evidence type="ECO:0000256" key="2">
    <source>
        <dbReference type="ARBA" id="ARBA00005748"/>
    </source>
</evidence>
<evidence type="ECO:0000256" key="6">
    <source>
        <dbReference type="ARBA" id="ARBA00023136"/>
    </source>
</evidence>
<keyword evidence="4" id="KW-0732">Signal</keyword>
<keyword evidence="3 8" id="KW-0812">Transmembrane</keyword>
<dbReference type="Pfam" id="PF10225">
    <property type="entry name" value="NEMP"/>
    <property type="match status" value="1"/>
</dbReference>
<evidence type="ECO:0000256" key="1">
    <source>
        <dbReference type="ARBA" id="ARBA00004575"/>
    </source>
</evidence>
<dbReference type="EMBL" id="BPLQ01005855">
    <property type="protein sequence ID" value="GIY17955.1"/>
    <property type="molecule type" value="Genomic_DNA"/>
</dbReference>
<evidence type="ECO:0000256" key="3">
    <source>
        <dbReference type="ARBA" id="ARBA00022692"/>
    </source>
</evidence>
<feature type="transmembrane region" description="Helical" evidence="8">
    <location>
        <begin position="175"/>
        <end position="196"/>
    </location>
</feature>
<reference evidence="9 10" key="1">
    <citation type="submission" date="2021-06" db="EMBL/GenBank/DDBJ databases">
        <title>Caerostris darwini draft genome.</title>
        <authorList>
            <person name="Kono N."/>
            <person name="Arakawa K."/>
        </authorList>
    </citation>
    <scope>NUCLEOTIDE SEQUENCE [LARGE SCALE GENOMIC DNA]</scope>
</reference>
<comment type="caution">
    <text evidence="9">The sequence shown here is derived from an EMBL/GenBank/DDBJ whole genome shotgun (WGS) entry which is preliminary data.</text>
</comment>
<evidence type="ECO:0000256" key="5">
    <source>
        <dbReference type="ARBA" id="ARBA00022989"/>
    </source>
</evidence>
<feature type="transmembrane region" description="Helical" evidence="8">
    <location>
        <begin position="232"/>
        <end position="255"/>
    </location>
</feature>
<dbReference type="PANTHER" id="PTHR13598:SF1">
    <property type="entry name" value="AT07567P-RELATED"/>
    <property type="match status" value="1"/>
</dbReference>
<evidence type="ECO:0000256" key="8">
    <source>
        <dbReference type="SAM" id="Phobius"/>
    </source>
</evidence>